<gene>
    <name evidence="2" type="ORF">CYJ10_00870</name>
</gene>
<accession>A0A2N5CI53</accession>
<dbReference type="InterPro" id="IPR009061">
    <property type="entry name" value="DNA-bd_dom_put_sf"/>
</dbReference>
<proteinExistence type="predicted"/>
<evidence type="ECO:0000313" key="3">
    <source>
        <dbReference type="Proteomes" id="UP000234341"/>
    </source>
</evidence>
<dbReference type="NCBIfam" id="TIGR01764">
    <property type="entry name" value="excise"/>
    <property type="match status" value="1"/>
</dbReference>
<dbReference type="GO" id="GO:0003677">
    <property type="term" value="F:DNA binding"/>
    <property type="evidence" value="ECO:0007669"/>
    <property type="project" value="UniProtKB-KW"/>
</dbReference>
<evidence type="ECO:0000313" key="2">
    <source>
        <dbReference type="EMBL" id="PLQ01893.1"/>
    </source>
</evidence>
<dbReference type="AlphaFoldDB" id="A0A2N5CI53"/>
<keyword evidence="2" id="KW-0238">DNA-binding</keyword>
<dbReference type="EMBL" id="PJRP01000001">
    <property type="protein sequence ID" value="PLQ01893.1"/>
    <property type="molecule type" value="Genomic_DNA"/>
</dbReference>
<organism evidence="2 3">
    <name type="scientific">Cupriavidus pauculus</name>
    <dbReference type="NCBI Taxonomy" id="82633"/>
    <lineage>
        <taxon>Bacteria</taxon>
        <taxon>Pseudomonadati</taxon>
        <taxon>Pseudomonadota</taxon>
        <taxon>Betaproteobacteria</taxon>
        <taxon>Burkholderiales</taxon>
        <taxon>Burkholderiaceae</taxon>
        <taxon>Cupriavidus</taxon>
    </lineage>
</organism>
<dbReference type="SUPFAM" id="SSF46955">
    <property type="entry name" value="Putative DNA-binding domain"/>
    <property type="match status" value="1"/>
</dbReference>
<dbReference type="RefSeq" id="WP_101679698.1">
    <property type="nucleotide sequence ID" value="NZ_PJRP01000001.1"/>
</dbReference>
<sequence>MKTMTAQALFNDLRQLPAVEREAFFLLVGQQAFRNENFSHDEVFGDLADAEFTASEAAEYLEVSMATFRRFVRDGKLTPHAEVGRSQLFAVAALKAFKRQRKAIKG</sequence>
<comment type="caution">
    <text evidence="2">The sequence shown here is derived from an EMBL/GenBank/DDBJ whole genome shotgun (WGS) entry which is preliminary data.</text>
</comment>
<evidence type="ECO:0000259" key="1">
    <source>
        <dbReference type="Pfam" id="PF12728"/>
    </source>
</evidence>
<dbReference type="InterPro" id="IPR010093">
    <property type="entry name" value="SinI_DNA-bd"/>
</dbReference>
<dbReference type="InterPro" id="IPR041657">
    <property type="entry name" value="HTH_17"/>
</dbReference>
<name>A0A2N5CI53_9BURK</name>
<dbReference type="OrthoDB" id="8563171at2"/>
<dbReference type="Pfam" id="PF12728">
    <property type="entry name" value="HTH_17"/>
    <property type="match status" value="1"/>
</dbReference>
<reference evidence="2 3" key="1">
    <citation type="submission" date="2017-12" db="EMBL/GenBank/DDBJ databases">
        <title>Genome sequence of the active heterotrophic nitrifier-denitrifier, Cupriavidus pauculus UM1.</title>
        <authorList>
            <person name="Putonti C."/>
            <person name="Castignetti D."/>
        </authorList>
    </citation>
    <scope>NUCLEOTIDE SEQUENCE [LARGE SCALE GENOMIC DNA]</scope>
    <source>
        <strain evidence="2 3">UM1</strain>
    </source>
</reference>
<feature type="domain" description="Helix-turn-helix" evidence="1">
    <location>
        <begin position="52"/>
        <end position="101"/>
    </location>
</feature>
<dbReference type="Proteomes" id="UP000234341">
    <property type="component" value="Unassembled WGS sequence"/>
</dbReference>
<protein>
    <submittedName>
        <fullName evidence="2">DNA-binding protein</fullName>
    </submittedName>
</protein>